<dbReference type="EMBL" id="CADEAL010004332">
    <property type="protein sequence ID" value="CAB1457249.1"/>
    <property type="molecule type" value="Genomic_DNA"/>
</dbReference>
<dbReference type="Proteomes" id="UP001153269">
    <property type="component" value="Unassembled WGS sequence"/>
</dbReference>
<proteinExistence type="predicted"/>
<feature type="compositionally biased region" description="Low complexity" evidence="1">
    <location>
        <begin position="59"/>
        <end position="69"/>
    </location>
</feature>
<feature type="compositionally biased region" description="Low complexity" evidence="1">
    <location>
        <begin position="90"/>
        <end position="99"/>
    </location>
</feature>
<evidence type="ECO:0000313" key="2">
    <source>
        <dbReference type="EMBL" id="CAB1457249.1"/>
    </source>
</evidence>
<accession>A0A9N7VUL6</accession>
<sequence length="129" mass="14249">MEDEGRLAALAVAEVIREKGVTRVQSRCRLPPYQFPSNRSPPSTPATETAPRPKRKKAPAPARTAPPKKNNFEASRTSSLRRRGEEGDGATAPPAAARAQRFNHKYQLTSVNEVNIGRYRCSADRSVQH</sequence>
<name>A0A9N7VUL6_PLEPL</name>
<evidence type="ECO:0000256" key="1">
    <source>
        <dbReference type="SAM" id="MobiDB-lite"/>
    </source>
</evidence>
<feature type="region of interest" description="Disordered" evidence="1">
    <location>
        <begin position="27"/>
        <end position="103"/>
    </location>
</feature>
<evidence type="ECO:0000313" key="3">
    <source>
        <dbReference type="Proteomes" id="UP001153269"/>
    </source>
</evidence>
<comment type="caution">
    <text evidence="2">The sequence shown here is derived from an EMBL/GenBank/DDBJ whole genome shotgun (WGS) entry which is preliminary data.</text>
</comment>
<gene>
    <name evidence="2" type="ORF">PLEPLA_LOCUS45071</name>
</gene>
<reference evidence="2" key="1">
    <citation type="submission" date="2020-03" db="EMBL/GenBank/DDBJ databases">
        <authorList>
            <person name="Weist P."/>
        </authorList>
    </citation>
    <scope>NUCLEOTIDE SEQUENCE</scope>
</reference>
<organism evidence="2 3">
    <name type="scientific">Pleuronectes platessa</name>
    <name type="common">European plaice</name>
    <dbReference type="NCBI Taxonomy" id="8262"/>
    <lineage>
        <taxon>Eukaryota</taxon>
        <taxon>Metazoa</taxon>
        <taxon>Chordata</taxon>
        <taxon>Craniata</taxon>
        <taxon>Vertebrata</taxon>
        <taxon>Euteleostomi</taxon>
        <taxon>Actinopterygii</taxon>
        <taxon>Neopterygii</taxon>
        <taxon>Teleostei</taxon>
        <taxon>Neoteleostei</taxon>
        <taxon>Acanthomorphata</taxon>
        <taxon>Carangaria</taxon>
        <taxon>Pleuronectiformes</taxon>
        <taxon>Pleuronectoidei</taxon>
        <taxon>Pleuronectidae</taxon>
        <taxon>Pleuronectes</taxon>
    </lineage>
</organism>
<dbReference type="AlphaFoldDB" id="A0A9N7VUL6"/>
<keyword evidence="3" id="KW-1185">Reference proteome</keyword>
<protein>
    <submittedName>
        <fullName evidence="2">Uncharacterized protein</fullName>
    </submittedName>
</protein>